<sequence>MKKLFLLIYMLLPLMAVSQWKTNSRGYAYLMRHSNNFGGGIMYDYGFNRYLAAGLGAELTGYNGNLMIPTFADLKVKYPTGMVEPFINGQFGYNNYRVTYQYPYTDGNNNPQVTSYQKTGKYFWGVGAGASLLVGKVGVFVSYTYRGYVYKFPKFTANGAEVSFPDDKPNVSVISGGIVF</sequence>
<evidence type="ECO:0000313" key="3">
    <source>
        <dbReference type="Proteomes" id="UP000184420"/>
    </source>
</evidence>
<accession>A0A1M7DKY5</accession>
<proteinExistence type="predicted"/>
<reference evidence="2 3" key="1">
    <citation type="submission" date="2016-11" db="EMBL/GenBank/DDBJ databases">
        <authorList>
            <person name="Jaros S."/>
            <person name="Januszkiewicz K."/>
            <person name="Wedrychowicz H."/>
        </authorList>
    </citation>
    <scope>NUCLEOTIDE SEQUENCE [LARGE SCALE GENOMIC DNA]</scope>
    <source>
        <strain evidence="2 3">DSM 27406</strain>
    </source>
</reference>
<gene>
    <name evidence="2" type="ORF">SAMN05444266_10536</name>
</gene>
<feature type="signal peptide" evidence="1">
    <location>
        <begin position="1"/>
        <end position="18"/>
    </location>
</feature>
<organism evidence="2 3">
    <name type="scientific">Chitinophaga jiangningensis</name>
    <dbReference type="NCBI Taxonomy" id="1419482"/>
    <lineage>
        <taxon>Bacteria</taxon>
        <taxon>Pseudomonadati</taxon>
        <taxon>Bacteroidota</taxon>
        <taxon>Chitinophagia</taxon>
        <taxon>Chitinophagales</taxon>
        <taxon>Chitinophagaceae</taxon>
        <taxon>Chitinophaga</taxon>
    </lineage>
</organism>
<keyword evidence="1" id="KW-0732">Signal</keyword>
<keyword evidence="3" id="KW-1185">Reference proteome</keyword>
<dbReference type="EMBL" id="FRBL01000005">
    <property type="protein sequence ID" value="SHL80125.1"/>
    <property type="molecule type" value="Genomic_DNA"/>
</dbReference>
<name>A0A1M7DKY5_9BACT</name>
<evidence type="ECO:0000313" key="2">
    <source>
        <dbReference type="EMBL" id="SHL80125.1"/>
    </source>
</evidence>
<dbReference type="OrthoDB" id="659783at2"/>
<evidence type="ECO:0000256" key="1">
    <source>
        <dbReference type="SAM" id="SignalP"/>
    </source>
</evidence>
<evidence type="ECO:0008006" key="4">
    <source>
        <dbReference type="Google" id="ProtNLM"/>
    </source>
</evidence>
<dbReference type="AlphaFoldDB" id="A0A1M7DKY5"/>
<dbReference type="Proteomes" id="UP000184420">
    <property type="component" value="Unassembled WGS sequence"/>
</dbReference>
<feature type="chain" id="PRO_5013087907" description="Outer membrane protein beta-barrel domain-containing protein" evidence="1">
    <location>
        <begin position="19"/>
        <end position="180"/>
    </location>
</feature>
<dbReference type="STRING" id="1419482.SAMN05444266_10536"/>
<dbReference type="RefSeq" id="WP_143159937.1">
    <property type="nucleotide sequence ID" value="NZ_FRBL01000005.1"/>
</dbReference>
<protein>
    <recommendedName>
        <fullName evidence="4">Outer membrane protein beta-barrel domain-containing protein</fullName>
    </recommendedName>
</protein>